<evidence type="ECO:0000256" key="4">
    <source>
        <dbReference type="ARBA" id="ARBA00022801"/>
    </source>
</evidence>
<evidence type="ECO:0000313" key="12">
    <source>
        <dbReference type="Proteomes" id="UP000242791"/>
    </source>
</evidence>
<dbReference type="PANTHER" id="PTHR43731:SF14">
    <property type="entry name" value="PRESENILIN-ASSOCIATED RHOMBOID-LIKE PROTEIN, MITOCHONDRIAL"/>
    <property type="match status" value="1"/>
</dbReference>
<evidence type="ECO:0000256" key="3">
    <source>
        <dbReference type="ARBA" id="ARBA00022692"/>
    </source>
</evidence>
<evidence type="ECO:0000256" key="7">
    <source>
        <dbReference type="SAM" id="Coils"/>
    </source>
</evidence>
<dbReference type="InterPro" id="IPR035952">
    <property type="entry name" value="Rhomboid-like_sf"/>
</dbReference>
<dbReference type="InterPro" id="IPR022764">
    <property type="entry name" value="Peptidase_S54_rhomboid_dom"/>
</dbReference>
<organism evidence="11 12">
    <name type="scientific">Blastomyces percursus</name>
    <dbReference type="NCBI Taxonomy" id="1658174"/>
    <lineage>
        <taxon>Eukaryota</taxon>
        <taxon>Fungi</taxon>
        <taxon>Dikarya</taxon>
        <taxon>Ascomycota</taxon>
        <taxon>Pezizomycotina</taxon>
        <taxon>Eurotiomycetes</taxon>
        <taxon>Eurotiomycetidae</taxon>
        <taxon>Onygenales</taxon>
        <taxon>Ajellomycetaceae</taxon>
        <taxon>Blastomyces</taxon>
    </lineage>
</organism>
<protein>
    <recommendedName>
        <fullName evidence="10">Peptidase S54 rhomboid domain-containing protein</fullName>
    </recommendedName>
</protein>
<dbReference type="SUPFAM" id="SSF144091">
    <property type="entry name" value="Rhomboid-like"/>
    <property type="match status" value="1"/>
</dbReference>
<evidence type="ECO:0000256" key="2">
    <source>
        <dbReference type="ARBA" id="ARBA00009045"/>
    </source>
</evidence>
<comment type="subcellular location">
    <subcellularLocation>
        <location evidence="1">Membrane</location>
        <topology evidence="1">Multi-pass membrane protein</topology>
    </subcellularLocation>
</comment>
<dbReference type="Proteomes" id="UP000242791">
    <property type="component" value="Unassembled WGS sequence"/>
</dbReference>
<proteinExistence type="inferred from homology"/>
<evidence type="ECO:0000256" key="1">
    <source>
        <dbReference type="ARBA" id="ARBA00004141"/>
    </source>
</evidence>
<keyword evidence="6 9" id="KW-0472">Membrane</keyword>
<feature type="transmembrane region" description="Helical" evidence="9">
    <location>
        <begin position="529"/>
        <end position="545"/>
    </location>
</feature>
<dbReference type="Pfam" id="PF01694">
    <property type="entry name" value="Rhomboid"/>
    <property type="match status" value="1"/>
</dbReference>
<name>A0A1J9P417_9EURO</name>
<evidence type="ECO:0000313" key="11">
    <source>
        <dbReference type="EMBL" id="OJD11112.1"/>
    </source>
</evidence>
<dbReference type="FunFam" id="1.20.1540.10:FF:000012">
    <property type="entry name" value="Rhomboid family protein"/>
    <property type="match status" value="1"/>
</dbReference>
<evidence type="ECO:0000256" key="9">
    <source>
        <dbReference type="SAM" id="Phobius"/>
    </source>
</evidence>
<evidence type="ECO:0000256" key="5">
    <source>
        <dbReference type="ARBA" id="ARBA00022989"/>
    </source>
</evidence>
<evidence type="ECO:0000259" key="10">
    <source>
        <dbReference type="Pfam" id="PF01694"/>
    </source>
</evidence>
<accession>A0A1J9P417</accession>
<reference evidence="11 12" key="1">
    <citation type="submission" date="2015-08" db="EMBL/GenBank/DDBJ databases">
        <title>Emmonsia species relationships and genome sequence.</title>
        <authorList>
            <person name="Cuomo C.A."/>
            <person name="Schwartz I.S."/>
            <person name="Kenyon C."/>
            <person name="De Hoog G.S."/>
            <person name="Govender N.P."/>
            <person name="Botha A."/>
            <person name="Moreno L."/>
            <person name="De Vries M."/>
            <person name="Munoz J.F."/>
            <person name="Stielow J.B."/>
        </authorList>
    </citation>
    <scope>NUCLEOTIDE SEQUENCE [LARGE SCALE GENOMIC DNA]</scope>
    <source>
        <strain evidence="11 12">EI222</strain>
    </source>
</reference>
<sequence length="569" mass="64158">MGIRSSPSPRAAPLTLLQIIWPDNRNFAARAMSSLQNTANPFQNILSPIKPTSIFQSCLSRRDSFPSRTFSSSSRFAARAPRSPPPLKRREDGARFRARDLSALELSQIFGSESQISVPLGNRILRILQQRRISGTIDVDLPADIKSVVAEDTIMAGLEWLRKRYPVDEDAAILKRIEREEIAEEQKLIKRGQELGLYKPQSGKFDKPIEKEGDVYGKSVLQETREANERKNKLEDERRRREWLEGEAKDREKLKRSIQKNVELRKFEEAAVMEAKPRADPDVRPALAWVQKHHLRATTKDLDTSKLSKASRILPSLCITLLTIGLCYILAENYEPAPRQDRLMPNTPPAAATVIGLIGANVLIFAMWRAVPPAWRMLNRYFISVPLYPYSISIVGSMFSHQQFRHLGANMLILWFIGTRLHEELGRADFLSLYFSAGVIASLTSLTAHVLQNKLTVTSLGASGAIAGLVAAWCMIHANDKLTIALLPQSWQEAFSAKGSTFLSVIVFIELASLVVLPFRLRMPVMDHWSHLGGYAAGAVAGWWWKGKKEEKRRKKEKEGLWVWFSGGK</sequence>
<keyword evidence="4" id="KW-0378">Hydrolase</keyword>
<comment type="caution">
    <text evidence="11">The sequence shown here is derived from an EMBL/GenBank/DDBJ whole genome shotgun (WGS) entry which is preliminary data.</text>
</comment>
<feature type="transmembrane region" description="Helical" evidence="9">
    <location>
        <begin position="351"/>
        <end position="371"/>
    </location>
</feature>
<evidence type="ECO:0000256" key="6">
    <source>
        <dbReference type="ARBA" id="ARBA00023136"/>
    </source>
</evidence>
<keyword evidence="3 9" id="KW-0812">Transmembrane</keyword>
<feature type="coiled-coil region" evidence="7">
    <location>
        <begin position="217"/>
        <end position="247"/>
    </location>
</feature>
<comment type="similarity">
    <text evidence="2">Belongs to the peptidase S54 family.</text>
</comment>
<dbReference type="Gene3D" id="1.20.1540.10">
    <property type="entry name" value="Rhomboid-like"/>
    <property type="match status" value="1"/>
</dbReference>
<dbReference type="GO" id="GO:0006465">
    <property type="term" value="P:signal peptide processing"/>
    <property type="evidence" value="ECO:0007669"/>
    <property type="project" value="TreeGrafter"/>
</dbReference>
<dbReference type="EMBL" id="LGTZ01002808">
    <property type="protein sequence ID" value="OJD11112.1"/>
    <property type="molecule type" value="Genomic_DNA"/>
</dbReference>
<evidence type="ECO:0000256" key="8">
    <source>
        <dbReference type="SAM" id="MobiDB-lite"/>
    </source>
</evidence>
<dbReference type="STRING" id="1658174.A0A1J9P417"/>
<dbReference type="VEuPathDB" id="FungiDB:ACJ73_09612"/>
<keyword evidence="7" id="KW-0175">Coiled coil</keyword>
<feature type="transmembrane region" description="Helical" evidence="9">
    <location>
        <begin position="313"/>
        <end position="331"/>
    </location>
</feature>
<dbReference type="OrthoDB" id="10260614at2759"/>
<dbReference type="InterPro" id="IPR050925">
    <property type="entry name" value="Rhomboid_protease_S54"/>
</dbReference>
<dbReference type="GO" id="GO:0004252">
    <property type="term" value="F:serine-type endopeptidase activity"/>
    <property type="evidence" value="ECO:0007669"/>
    <property type="project" value="InterPro"/>
</dbReference>
<dbReference type="PANTHER" id="PTHR43731">
    <property type="entry name" value="RHOMBOID PROTEASE"/>
    <property type="match status" value="1"/>
</dbReference>
<feature type="region of interest" description="Disordered" evidence="8">
    <location>
        <begin position="69"/>
        <end position="90"/>
    </location>
</feature>
<feature type="transmembrane region" description="Helical" evidence="9">
    <location>
        <begin position="499"/>
        <end position="517"/>
    </location>
</feature>
<dbReference type="GO" id="GO:0016020">
    <property type="term" value="C:membrane"/>
    <property type="evidence" value="ECO:0007669"/>
    <property type="project" value="UniProtKB-SubCell"/>
</dbReference>
<keyword evidence="5 9" id="KW-1133">Transmembrane helix</keyword>
<feature type="compositionally biased region" description="Low complexity" evidence="8">
    <location>
        <begin position="69"/>
        <end position="81"/>
    </location>
</feature>
<feature type="transmembrane region" description="Helical" evidence="9">
    <location>
        <begin position="433"/>
        <end position="451"/>
    </location>
</feature>
<keyword evidence="12" id="KW-1185">Reference proteome</keyword>
<dbReference type="AlphaFoldDB" id="A0A1J9P417"/>
<feature type="domain" description="Peptidase S54 rhomboid" evidence="10">
    <location>
        <begin position="394"/>
        <end position="543"/>
    </location>
</feature>
<feature type="transmembrane region" description="Helical" evidence="9">
    <location>
        <begin position="457"/>
        <end position="478"/>
    </location>
</feature>
<gene>
    <name evidence="11" type="ORF">ACJ73_09612</name>
</gene>